<reference evidence="3 4" key="1">
    <citation type="journal article" date="2014" name="Genome Biol. Evol.">
        <title>The secreted proteins of Achlya hypogyna and Thraustotheca clavata identify the ancestral oomycete secretome and reveal gene acquisitions by horizontal gene transfer.</title>
        <authorList>
            <person name="Misner I."/>
            <person name="Blouin N."/>
            <person name="Leonard G."/>
            <person name="Richards T.A."/>
            <person name="Lane C.E."/>
        </authorList>
    </citation>
    <scope>NUCLEOTIDE SEQUENCE [LARGE SCALE GENOMIC DNA]</scope>
    <source>
        <strain evidence="3 4">ATCC 48635</strain>
    </source>
</reference>
<dbReference type="Proteomes" id="UP000243579">
    <property type="component" value="Unassembled WGS sequence"/>
</dbReference>
<dbReference type="InterPro" id="IPR008942">
    <property type="entry name" value="ENTH_VHS"/>
</dbReference>
<evidence type="ECO:0000259" key="2">
    <source>
        <dbReference type="PROSITE" id="PS50942"/>
    </source>
</evidence>
<dbReference type="EMBL" id="JNBR01001837">
    <property type="protein sequence ID" value="OQR84725.1"/>
    <property type="molecule type" value="Genomic_DNA"/>
</dbReference>
<proteinExistence type="predicted"/>
<comment type="caution">
    <text evidence="3">The sequence shown here is derived from an EMBL/GenBank/DDBJ whole genome shotgun (WGS) entry which is preliminary data.</text>
</comment>
<feature type="region of interest" description="Disordered" evidence="1">
    <location>
        <begin position="195"/>
        <end position="227"/>
    </location>
</feature>
<dbReference type="AlphaFoldDB" id="A0A1V9YG57"/>
<sequence>MERLVALFKEQLRTEDGRAPVEKLLDDALQDCATGLPTTALNDFAARTFNPVDVKRILARVWHTINTSVERPHLVRKVASTMYPPAYDALQALTLLHHCLIHGSRAVVASCSDRRQLVTNLARHYNRCEFQQYAYSQDLDVGAGVRKVAATIAELLARPDDLEAARSAAAALQKKLSTRGLGMLSPKTGDNFVRPSVYSDTVGRDSPTSWELGGKGHTKYEPDADID</sequence>
<accession>A0A1V9YG57</accession>
<evidence type="ECO:0000313" key="4">
    <source>
        <dbReference type="Proteomes" id="UP000243579"/>
    </source>
</evidence>
<dbReference type="Pfam" id="PF01417">
    <property type="entry name" value="ENTH"/>
    <property type="match status" value="1"/>
</dbReference>
<dbReference type="SUPFAM" id="SSF48464">
    <property type="entry name" value="ENTH/VHS domain"/>
    <property type="match status" value="1"/>
</dbReference>
<feature type="compositionally biased region" description="Basic and acidic residues" evidence="1">
    <location>
        <begin position="218"/>
        <end position="227"/>
    </location>
</feature>
<organism evidence="3 4">
    <name type="scientific">Achlya hypogyna</name>
    <name type="common">Oomycete</name>
    <name type="synonym">Protoachlya hypogyna</name>
    <dbReference type="NCBI Taxonomy" id="1202772"/>
    <lineage>
        <taxon>Eukaryota</taxon>
        <taxon>Sar</taxon>
        <taxon>Stramenopiles</taxon>
        <taxon>Oomycota</taxon>
        <taxon>Saprolegniomycetes</taxon>
        <taxon>Saprolegniales</taxon>
        <taxon>Achlyaceae</taxon>
        <taxon>Achlya</taxon>
    </lineage>
</organism>
<keyword evidence="4" id="KW-1185">Reference proteome</keyword>
<dbReference type="Gene3D" id="1.25.40.90">
    <property type="match status" value="1"/>
</dbReference>
<dbReference type="InterPro" id="IPR013809">
    <property type="entry name" value="ENTH"/>
</dbReference>
<gene>
    <name evidence="3" type="ORF">ACHHYP_12990</name>
</gene>
<dbReference type="OrthoDB" id="4033880at2759"/>
<evidence type="ECO:0000313" key="3">
    <source>
        <dbReference type="EMBL" id="OQR84725.1"/>
    </source>
</evidence>
<name>A0A1V9YG57_ACHHY</name>
<dbReference type="STRING" id="1202772.A0A1V9YG57"/>
<feature type="domain" description="ENTH" evidence="2">
    <location>
        <begin position="13"/>
        <end position="166"/>
    </location>
</feature>
<protein>
    <recommendedName>
        <fullName evidence="2">ENTH domain-containing protein</fullName>
    </recommendedName>
</protein>
<evidence type="ECO:0000256" key="1">
    <source>
        <dbReference type="SAM" id="MobiDB-lite"/>
    </source>
</evidence>
<dbReference type="PROSITE" id="PS50942">
    <property type="entry name" value="ENTH"/>
    <property type="match status" value="1"/>
</dbReference>